<dbReference type="PANTHER" id="PTHR47706:SF7">
    <property type="entry name" value="CIPA-LIKE, PUTATIVE (AFU_ORTHOLOGUE AFUA_1G01630)-RELATED"/>
    <property type="match status" value="1"/>
</dbReference>
<dbReference type="AlphaFoldDB" id="J3NX79"/>
<dbReference type="RefSeq" id="XP_009221961.1">
    <property type="nucleotide sequence ID" value="XM_009223697.1"/>
</dbReference>
<protein>
    <recommendedName>
        <fullName evidence="3">NmrA-like domain-containing protein</fullName>
    </recommendedName>
</protein>
<dbReference type="Pfam" id="PF05368">
    <property type="entry name" value="NmrA"/>
    <property type="match status" value="1"/>
</dbReference>
<organism evidence="4">
    <name type="scientific">Gaeumannomyces tritici (strain R3-111a-1)</name>
    <name type="common">Wheat and barley take-all root rot fungus</name>
    <name type="synonym">Gaeumannomyces graminis var. tritici</name>
    <dbReference type="NCBI Taxonomy" id="644352"/>
    <lineage>
        <taxon>Eukaryota</taxon>
        <taxon>Fungi</taxon>
        <taxon>Dikarya</taxon>
        <taxon>Ascomycota</taxon>
        <taxon>Pezizomycotina</taxon>
        <taxon>Sordariomycetes</taxon>
        <taxon>Sordariomycetidae</taxon>
        <taxon>Magnaporthales</taxon>
        <taxon>Magnaporthaceae</taxon>
        <taxon>Gaeumannomyces</taxon>
    </lineage>
</organism>
<reference evidence="5" key="4">
    <citation type="journal article" date="2015" name="G3 (Bethesda)">
        <title>Genome sequences of three phytopathogenic species of the Magnaporthaceae family of fungi.</title>
        <authorList>
            <person name="Okagaki L.H."/>
            <person name="Nunes C.C."/>
            <person name="Sailsbery J."/>
            <person name="Clay B."/>
            <person name="Brown D."/>
            <person name="John T."/>
            <person name="Oh Y."/>
            <person name="Young N."/>
            <person name="Fitzgerald M."/>
            <person name="Haas B.J."/>
            <person name="Zeng Q."/>
            <person name="Young S."/>
            <person name="Adiconis X."/>
            <person name="Fan L."/>
            <person name="Levin J.Z."/>
            <person name="Mitchell T.K."/>
            <person name="Okubara P.A."/>
            <person name="Farman M.L."/>
            <person name="Kohn L.M."/>
            <person name="Birren B."/>
            <person name="Ma L.-J."/>
            <person name="Dean R.A."/>
        </authorList>
    </citation>
    <scope>NUCLEOTIDE SEQUENCE</scope>
    <source>
        <strain evidence="5">R3-111a-1</strain>
    </source>
</reference>
<dbReference type="GeneID" id="20346344"/>
<reference evidence="4" key="2">
    <citation type="submission" date="2010-07" db="EMBL/GenBank/DDBJ databases">
        <authorList>
            <consortium name="The Broad Institute Genome Sequencing Platform"/>
            <consortium name="Broad Institute Genome Sequencing Center for Infectious Disease"/>
            <person name="Ma L.-J."/>
            <person name="Dead R."/>
            <person name="Young S."/>
            <person name="Zeng Q."/>
            <person name="Koehrsen M."/>
            <person name="Alvarado L."/>
            <person name="Berlin A."/>
            <person name="Chapman S.B."/>
            <person name="Chen Z."/>
            <person name="Freedman E."/>
            <person name="Gellesch M."/>
            <person name="Goldberg J."/>
            <person name="Griggs A."/>
            <person name="Gujja S."/>
            <person name="Heilman E.R."/>
            <person name="Heiman D."/>
            <person name="Hepburn T."/>
            <person name="Howarth C."/>
            <person name="Jen D."/>
            <person name="Larson L."/>
            <person name="Mehta T."/>
            <person name="Neiman D."/>
            <person name="Pearson M."/>
            <person name="Roberts A."/>
            <person name="Saif S."/>
            <person name="Shea T."/>
            <person name="Shenoy N."/>
            <person name="Sisk P."/>
            <person name="Stolte C."/>
            <person name="Sykes S."/>
            <person name="Walk T."/>
            <person name="White J."/>
            <person name="Yandava C."/>
            <person name="Haas B."/>
            <person name="Nusbaum C."/>
            <person name="Birren B."/>
        </authorList>
    </citation>
    <scope>NUCLEOTIDE SEQUENCE</scope>
    <source>
        <strain evidence="4">R3-111a-1</strain>
    </source>
</reference>
<evidence type="ECO:0000256" key="1">
    <source>
        <dbReference type="ARBA" id="ARBA00022857"/>
    </source>
</evidence>
<keyword evidence="1" id="KW-0521">NADP</keyword>
<dbReference type="InterPro" id="IPR036291">
    <property type="entry name" value="NAD(P)-bd_dom_sf"/>
</dbReference>
<dbReference type="STRING" id="644352.J3NX79"/>
<dbReference type="Proteomes" id="UP000006039">
    <property type="component" value="Unassembled WGS sequence"/>
</dbReference>
<proteinExistence type="predicted"/>
<evidence type="ECO:0000256" key="2">
    <source>
        <dbReference type="ARBA" id="ARBA00023002"/>
    </source>
</evidence>
<dbReference type="InterPro" id="IPR008030">
    <property type="entry name" value="NmrA-like"/>
</dbReference>
<dbReference type="Gene3D" id="3.40.50.720">
    <property type="entry name" value="NAD(P)-binding Rossmann-like Domain"/>
    <property type="match status" value="1"/>
</dbReference>
<dbReference type="GO" id="GO:0016491">
    <property type="term" value="F:oxidoreductase activity"/>
    <property type="evidence" value="ECO:0007669"/>
    <property type="project" value="UniProtKB-KW"/>
</dbReference>
<dbReference type="EnsemblFungi" id="EJT75961">
    <property type="protein sequence ID" value="EJT75961"/>
    <property type="gene ID" value="GGTG_05886"/>
</dbReference>
<dbReference type="EMBL" id="GL385397">
    <property type="protein sequence ID" value="EJT75961.1"/>
    <property type="molecule type" value="Genomic_DNA"/>
</dbReference>
<evidence type="ECO:0000313" key="5">
    <source>
        <dbReference type="EnsemblFungi" id="EJT75961"/>
    </source>
</evidence>
<evidence type="ECO:0000313" key="4">
    <source>
        <dbReference type="EMBL" id="EJT75961.1"/>
    </source>
</evidence>
<dbReference type="SUPFAM" id="SSF51735">
    <property type="entry name" value="NAD(P)-binding Rossmann-fold domains"/>
    <property type="match status" value="1"/>
</dbReference>
<reference evidence="6" key="1">
    <citation type="submission" date="2010-07" db="EMBL/GenBank/DDBJ databases">
        <title>The genome sequence of Gaeumannomyces graminis var. tritici strain R3-111a-1.</title>
        <authorList>
            <consortium name="The Broad Institute Genome Sequencing Platform"/>
            <person name="Ma L.-J."/>
            <person name="Dead R."/>
            <person name="Young S."/>
            <person name="Zeng Q."/>
            <person name="Koehrsen M."/>
            <person name="Alvarado L."/>
            <person name="Berlin A."/>
            <person name="Chapman S.B."/>
            <person name="Chen Z."/>
            <person name="Freedman E."/>
            <person name="Gellesch M."/>
            <person name="Goldberg J."/>
            <person name="Griggs A."/>
            <person name="Gujja S."/>
            <person name="Heilman E.R."/>
            <person name="Heiman D."/>
            <person name="Hepburn T."/>
            <person name="Howarth C."/>
            <person name="Jen D."/>
            <person name="Larson L."/>
            <person name="Mehta T."/>
            <person name="Neiman D."/>
            <person name="Pearson M."/>
            <person name="Roberts A."/>
            <person name="Saif S."/>
            <person name="Shea T."/>
            <person name="Shenoy N."/>
            <person name="Sisk P."/>
            <person name="Stolte C."/>
            <person name="Sykes S."/>
            <person name="Walk T."/>
            <person name="White J."/>
            <person name="Yandava C."/>
            <person name="Haas B."/>
            <person name="Nusbaum C."/>
            <person name="Birren B."/>
        </authorList>
    </citation>
    <scope>NUCLEOTIDE SEQUENCE [LARGE SCALE GENOMIC DNA]</scope>
    <source>
        <strain evidence="6">R3-111a-1</strain>
    </source>
</reference>
<keyword evidence="6" id="KW-1185">Reference proteome</keyword>
<dbReference type="PANTHER" id="PTHR47706">
    <property type="entry name" value="NMRA-LIKE FAMILY PROTEIN"/>
    <property type="match status" value="1"/>
</dbReference>
<name>J3NX79_GAET3</name>
<accession>J3NX79</accession>
<reference evidence="4" key="3">
    <citation type="submission" date="2010-09" db="EMBL/GenBank/DDBJ databases">
        <title>Annotation of Gaeumannomyces graminis var. tritici R3-111a-1.</title>
        <authorList>
            <consortium name="The Broad Institute Genome Sequencing Platform"/>
            <person name="Ma L.-J."/>
            <person name="Dead R."/>
            <person name="Young S.K."/>
            <person name="Zeng Q."/>
            <person name="Gargeya S."/>
            <person name="Fitzgerald M."/>
            <person name="Haas B."/>
            <person name="Abouelleil A."/>
            <person name="Alvarado L."/>
            <person name="Arachchi H.M."/>
            <person name="Berlin A."/>
            <person name="Brown A."/>
            <person name="Chapman S.B."/>
            <person name="Chen Z."/>
            <person name="Dunbar C."/>
            <person name="Freedman E."/>
            <person name="Gearin G."/>
            <person name="Gellesch M."/>
            <person name="Goldberg J."/>
            <person name="Griggs A."/>
            <person name="Gujja S."/>
            <person name="Heiman D."/>
            <person name="Howarth C."/>
            <person name="Larson L."/>
            <person name="Lui A."/>
            <person name="MacDonald P.J.P."/>
            <person name="Mehta T."/>
            <person name="Montmayeur A."/>
            <person name="Murphy C."/>
            <person name="Neiman D."/>
            <person name="Pearson M."/>
            <person name="Priest M."/>
            <person name="Roberts A."/>
            <person name="Saif S."/>
            <person name="Shea T."/>
            <person name="Shenoy N."/>
            <person name="Sisk P."/>
            <person name="Stolte C."/>
            <person name="Sykes S."/>
            <person name="Yandava C."/>
            <person name="Wortman J."/>
            <person name="Nusbaum C."/>
            <person name="Birren B."/>
        </authorList>
    </citation>
    <scope>NUCLEOTIDE SEQUENCE</scope>
    <source>
        <strain evidence="4">R3-111a-1</strain>
    </source>
</reference>
<sequence length="339" mass="36106">MPQYAQDQPAGYNNYVSNVVIVGAGGQVGSHIASALADTGKHTVTALTREGSASKLPAGVKTARVPSYDDEVAVAEALKAAGAQVLVITLSVMASPETQPHLIRAAVAAGVRFIIPNSWGIKMSDKKLAEETLLGNKDVVAQETVAQAGGVSQLVFIACGFWYEFSLAGGRDRFGFDFADRVFLVLDGGDTKMHVSTWTQTGRAVAAALSLPVLPRSPGSGEPMTLSGAASSPQAVLHVKSFLLSQKDMFESVKRVTGTTDADWTVLQKTSKEQYEEGRDAFLKGDGMAYPKLLYGRGWFPGACRFDSVDNEALGLPEEDLDEATKEAVRMAINNEVPY</sequence>
<reference evidence="5" key="5">
    <citation type="submission" date="2018-04" db="UniProtKB">
        <authorList>
            <consortium name="EnsemblFungi"/>
        </authorList>
    </citation>
    <scope>IDENTIFICATION</scope>
    <source>
        <strain evidence="5">R3-111a-1</strain>
    </source>
</reference>
<dbReference type="InterPro" id="IPR051609">
    <property type="entry name" value="NmrA/Isoflavone_reductase-like"/>
</dbReference>
<dbReference type="VEuPathDB" id="FungiDB:GGTG_05886"/>
<evidence type="ECO:0000313" key="6">
    <source>
        <dbReference type="Proteomes" id="UP000006039"/>
    </source>
</evidence>
<feature type="domain" description="NmrA-like" evidence="3">
    <location>
        <begin position="17"/>
        <end position="161"/>
    </location>
</feature>
<dbReference type="HOGENOM" id="CLU_044876_1_1_1"/>
<keyword evidence="2" id="KW-0560">Oxidoreductase</keyword>
<dbReference type="eggNOG" id="ENOG502QTQ8">
    <property type="taxonomic scope" value="Eukaryota"/>
</dbReference>
<gene>
    <name evidence="5" type="primary">20346344</name>
    <name evidence="4" type="ORF">GGTG_05886</name>
</gene>
<evidence type="ECO:0000259" key="3">
    <source>
        <dbReference type="Pfam" id="PF05368"/>
    </source>
</evidence>
<dbReference type="OrthoDB" id="419598at2759"/>